<gene>
    <name evidence="2" type="ORF">ABVK25_011741</name>
</gene>
<dbReference type="Proteomes" id="UP001590951">
    <property type="component" value="Unassembled WGS sequence"/>
</dbReference>
<accession>A0ABR4AM39</accession>
<dbReference type="EMBL" id="JBHFEH010000114">
    <property type="protein sequence ID" value="KAL2046556.1"/>
    <property type="molecule type" value="Genomic_DNA"/>
</dbReference>
<comment type="caution">
    <text evidence="2">The sequence shown here is derived from an EMBL/GenBank/DDBJ whole genome shotgun (WGS) entry which is preliminary data.</text>
</comment>
<protein>
    <submittedName>
        <fullName evidence="2">Uncharacterized protein</fullName>
    </submittedName>
</protein>
<organism evidence="2 3">
    <name type="scientific">Lepraria finkii</name>
    <dbReference type="NCBI Taxonomy" id="1340010"/>
    <lineage>
        <taxon>Eukaryota</taxon>
        <taxon>Fungi</taxon>
        <taxon>Dikarya</taxon>
        <taxon>Ascomycota</taxon>
        <taxon>Pezizomycotina</taxon>
        <taxon>Lecanoromycetes</taxon>
        <taxon>OSLEUM clade</taxon>
        <taxon>Lecanoromycetidae</taxon>
        <taxon>Lecanorales</taxon>
        <taxon>Lecanorineae</taxon>
        <taxon>Stereocaulaceae</taxon>
        <taxon>Lepraria</taxon>
    </lineage>
</organism>
<name>A0ABR4AM39_9LECA</name>
<evidence type="ECO:0000256" key="1">
    <source>
        <dbReference type="SAM" id="MobiDB-lite"/>
    </source>
</evidence>
<feature type="compositionally biased region" description="Acidic residues" evidence="1">
    <location>
        <begin position="59"/>
        <end position="69"/>
    </location>
</feature>
<evidence type="ECO:0000313" key="3">
    <source>
        <dbReference type="Proteomes" id="UP001590951"/>
    </source>
</evidence>
<feature type="compositionally biased region" description="Acidic residues" evidence="1">
    <location>
        <begin position="77"/>
        <end position="87"/>
    </location>
</feature>
<proteinExistence type="predicted"/>
<keyword evidence="3" id="KW-1185">Reference proteome</keyword>
<feature type="region of interest" description="Disordered" evidence="1">
    <location>
        <begin position="46"/>
        <end position="89"/>
    </location>
</feature>
<sequence length="120" mass="12932">MRFPISDCWKSNGALKGTSKSLFSHYPQLRGFGTLAVGGLWFSPAENGQHVTSDHSDSDQGDSDQGDSDQGDRDQGDSDQGDSDQGDNDQGCSLLIGCVDGGWQMARVHLLLHYSRLGEV</sequence>
<evidence type="ECO:0000313" key="2">
    <source>
        <dbReference type="EMBL" id="KAL2046556.1"/>
    </source>
</evidence>
<reference evidence="2 3" key="1">
    <citation type="submission" date="2024-09" db="EMBL/GenBank/DDBJ databases">
        <title>Rethinking Asexuality: The Enigmatic Case of Functional Sexual Genes in Lepraria (Stereocaulaceae).</title>
        <authorList>
            <person name="Doellman M."/>
            <person name="Sun Y."/>
            <person name="Barcenas-Pena A."/>
            <person name="Lumbsch H.T."/>
            <person name="Grewe F."/>
        </authorList>
    </citation>
    <scope>NUCLEOTIDE SEQUENCE [LARGE SCALE GENOMIC DNA]</scope>
    <source>
        <strain evidence="2 3">Grewe 0041</strain>
    </source>
</reference>